<proteinExistence type="predicted"/>
<feature type="non-terminal residue" evidence="7">
    <location>
        <position position="174"/>
    </location>
</feature>
<keyword evidence="5" id="KW-0732">Signal</keyword>
<evidence type="ECO:0000259" key="6">
    <source>
        <dbReference type="Pfam" id="PF02275"/>
    </source>
</evidence>
<evidence type="ECO:0000256" key="5">
    <source>
        <dbReference type="SAM" id="SignalP"/>
    </source>
</evidence>
<accession>A0A1V9X5Q7</accession>
<feature type="signal peptide" evidence="5">
    <location>
        <begin position="1"/>
        <end position="20"/>
    </location>
</feature>
<feature type="domain" description="Choloylglycine hydrolase/NAAA C-terminal" evidence="6">
    <location>
        <begin position="79"/>
        <end position="169"/>
    </location>
</feature>
<keyword evidence="3 7" id="KW-0378">Hydrolase</keyword>
<gene>
    <name evidence="7" type="ORF">BIW11_12712</name>
</gene>
<sequence>MRSWVFVIAFTISILELRNALVDLVGNPIAKIIDAVGPVLHATLPSPYREELQSLAALTGMPLGEVVLYNAFYEFFTVCTSIVAQNPQGQILHGRNLDFGLFLGWNSTAHTWSMTEVLRKTVIQIEWQRGNKTVFHSVNFAGYIGVLTAIRPGVMSFTINERFNVNGGFIGLIQ</sequence>
<dbReference type="STRING" id="418985.A0A1V9X5Q7"/>
<dbReference type="InParanoid" id="A0A1V9X5Q7"/>
<evidence type="ECO:0000256" key="1">
    <source>
        <dbReference type="ARBA" id="ARBA00004371"/>
    </source>
</evidence>
<dbReference type="GO" id="GO:0017040">
    <property type="term" value="F:N-acylsphingosine amidohydrolase activity"/>
    <property type="evidence" value="ECO:0007669"/>
    <property type="project" value="UniProtKB-EC"/>
</dbReference>
<evidence type="ECO:0000256" key="2">
    <source>
        <dbReference type="ARBA" id="ARBA00011891"/>
    </source>
</evidence>
<keyword evidence="8" id="KW-1185">Reference proteome</keyword>
<evidence type="ECO:0000313" key="7">
    <source>
        <dbReference type="EMBL" id="OQR68738.1"/>
    </source>
</evidence>
<organism evidence="7 8">
    <name type="scientific">Tropilaelaps mercedesae</name>
    <dbReference type="NCBI Taxonomy" id="418985"/>
    <lineage>
        <taxon>Eukaryota</taxon>
        <taxon>Metazoa</taxon>
        <taxon>Ecdysozoa</taxon>
        <taxon>Arthropoda</taxon>
        <taxon>Chelicerata</taxon>
        <taxon>Arachnida</taxon>
        <taxon>Acari</taxon>
        <taxon>Parasitiformes</taxon>
        <taxon>Mesostigmata</taxon>
        <taxon>Gamasina</taxon>
        <taxon>Dermanyssoidea</taxon>
        <taxon>Laelapidae</taxon>
        <taxon>Tropilaelaps</taxon>
    </lineage>
</organism>
<feature type="chain" id="PRO_5012325424" description="ceramidase" evidence="5">
    <location>
        <begin position="21"/>
        <end position="174"/>
    </location>
</feature>
<comment type="caution">
    <text evidence="7">The sequence shown here is derived from an EMBL/GenBank/DDBJ whole genome shotgun (WGS) entry which is preliminary data.</text>
</comment>
<dbReference type="AlphaFoldDB" id="A0A1V9X5Q7"/>
<dbReference type="Proteomes" id="UP000192247">
    <property type="component" value="Unassembled WGS sequence"/>
</dbReference>
<dbReference type="InterPro" id="IPR029132">
    <property type="entry name" value="CBAH/NAAA_C"/>
</dbReference>
<name>A0A1V9X5Q7_9ACAR</name>
<evidence type="ECO:0000313" key="8">
    <source>
        <dbReference type="Proteomes" id="UP000192247"/>
    </source>
</evidence>
<comment type="subcellular location">
    <subcellularLocation>
        <location evidence="1">Lysosome</location>
    </subcellularLocation>
</comment>
<protein>
    <recommendedName>
        <fullName evidence="2">ceramidase</fullName>
        <ecNumber evidence="2">3.5.1.23</ecNumber>
    </recommendedName>
</protein>
<dbReference type="OrthoDB" id="5273684at2759"/>
<dbReference type="EC" id="3.5.1.23" evidence="2"/>
<evidence type="ECO:0000256" key="3">
    <source>
        <dbReference type="ARBA" id="ARBA00022801"/>
    </source>
</evidence>
<reference evidence="7 8" key="1">
    <citation type="journal article" date="2017" name="Gigascience">
        <title>Draft genome of the honey bee ectoparasitic mite, Tropilaelaps mercedesae, is shaped by the parasitic life history.</title>
        <authorList>
            <person name="Dong X."/>
            <person name="Armstrong S.D."/>
            <person name="Xia D."/>
            <person name="Makepeace B.L."/>
            <person name="Darby A.C."/>
            <person name="Kadowaki T."/>
        </authorList>
    </citation>
    <scope>NUCLEOTIDE SEQUENCE [LARGE SCALE GENOMIC DNA]</scope>
    <source>
        <strain evidence="7">Wuxi-XJTLU</strain>
    </source>
</reference>
<keyword evidence="4" id="KW-0458">Lysosome</keyword>
<dbReference type="PANTHER" id="PTHR28583:SF1">
    <property type="entry name" value="ACID CERAMIDASE"/>
    <property type="match status" value="1"/>
</dbReference>
<evidence type="ECO:0000256" key="4">
    <source>
        <dbReference type="ARBA" id="ARBA00023228"/>
    </source>
</evidence>
<dbReference type="GO" id="GO:0005764">
    <property type="term" value="C:lysosome"/>
    <property type="evidence" value="ECO:0007669"/>
    <property type="project" value="UniProtKB-SubCell"/>
</dbReference>
<dbReference type="EMBL" id="MNPL01023398">
    <property type="protein sequence ID" value="OQR68738.1"/>
    <property type="molecule type" value="Genomic_DNA"/>
</dbReference>
<dbReference type="Pfam" id="PF02275">
    <property type="entry name" value="CBAH"/>
    <property type="match status" value="1"/>
</dbReference>
<dbReference type="PANTHER" id="PTHR28583">
    <property type="entry name" value="ACID AMIDASE"/>
    <property type="match status" value="1"/>
</dbReference>